<keyword evidence="13 14" id="KW-0234">DNA repair</keyword>
<evidence type="ECO:0000256" key="1">
    <source>
        <dbReference type="ARBA" id="ARBA00022485"/>
    </source>
</evidence>
<evidence type="ECO:0000256" key="10">
    <source>
        <dbReference type="ARBA" id="ARBA00023004"/>
    </source>
</evidence>
<comment type="cofactor">
    <cofactor evidence="14">
        <name>Mg(2+)</name>
        <dbReference type="ChEBI" id="CHEBI:18420"/>
    </cofactor>
</comment>
<evidence type="ECO:0000256" key="9">
    <source>
        <dbReference type="ARBA" id="ARBA00022840"/>
    </source>
</evidence>
<protein>
    <recommendedName>
        <fullName evidence="14">ATP-dependent helicase/deoxyribonuclease subunit B</fullName>
        <ecNumber evidence="14">3.1.-.-</ecNumber>
    </recommendedName>
    <alternativeName>
        <fullName evidence="14">ATP-dependent helicase/nuclease subunit AddB</fullName>
    </alternativeName>
</protein>
<feature type="binding site" evidence="14">
    <location>
        <position position="1121"/>
    </location>
    <ligand>
        <name>[4Fe-4S] cluster</name>
        <dbReference type="ChEBI" id="CHEBI:49883"/>
    </ligand>
</feature>
<comment type="cofactor">
    <cofactor evidence="14">
        <name>[4Fe-4S] cluster</name>
        <dbReference type="ChEBI" id="CHEBI:49883"/>
    </cofactor>
    <text evidence="14">Binds 1 [4Fe-4S] cluster.</text>
</comment>
<dbReference type="GO" id="GO:0016787">
    <property type="term" value="F:hydrolase activity"/>
    <property type="evidence" value="ECO:0007669"/>
    <property type="project" value="UniProtKB-KW"/>
</dbReference>
<evidence type="ECO:0000256" key="6">
    <source>
        <dbReference type="ARBA" id="ARBA00022801"/>
    </source>
</evidence>
<accession>A0ABW0U7J8</accession>
<evidence type="ECO:0000256" key="13">
    <source>
        <dbReference type="ARBA" id="ARBA00023204"/>
    </source>
</evidence>
<keyword evidence="8 14" id="KW-0269">Exonuclease</keyword>
<dbReference type="EC" id="3.1.-.-" evidence="14"/>
<evidence type="ECO:0000256" key="8">
    <source>
        <dbReference type="ARBA" id="ARBA00022839"/>
    </source>
</evidence>
<keyword evidence="12 14" id="KW-0238">DNA-binding</keyword>
<keyword evidence="9 14" id="KW-0067">ATP-binding</keyword>
<evidence type="ECO:0000256" key="12">
    <source>
        <dbReference type="ARBA" id="ARBA00023125"/>
    </source>
</evidence>
<feature type="domain" description="PD-(D/E)XK endonuclease-like" evidence="15">
    <location>
        <begin position="785"/>
        <end position="1128"/>
    </location>
</feature>
<comment type="similarity">
    <text evidence="14">Belongs to the helicase family. AddB/RexB type 1 subfamily.</text>
</comment>
<evidence type="ECO:0000313" key="17">
    <source>
        <dbReference type="EMBL" id="MFC5628240.1"/>
    </source>
</evidence>
<feature type="binding site" evidence="14">
    <location>
        <position position="796"/>
    </location>
    <ligand>
        <name>[4Fe-4S] cluster</name>
        <dbReference type="ChEBI" id="CHEBI:49883"/>
    </ligand>
</feature>
<dbReference type="Pfam" id="PF12705">
    <property type="entry name" value="PDDEXK_1"/>
    <property type="match status" value="1"/>
</dbReference>
<dbReference type="RefSeq" id="WP_270897505.1">
    <property type="nucleotide sequence ID" value="NZ_JBHSPF010000018.1"/>
</dbReference>
<dbReference type="InterPro" id="IPR049035">
    <property type="entry name" value="ADDB_N"/>
</dbReference>
<dbReference type="InterPro" id="IPR011604">
    <property type="entry name" value="PDDEXK-like_dom_sf"/>
</dbReference>
<comment type="subunit">
    <text evidence="14">Heterodimer of AddA and AddB.</text>
</comment>
<organism evidence="17 18">
    <name type="scientific">Aliibacillus thermotolerans</name>
    <dbReference type="NCBI Taxonomy" id="1834418"/>
    <lineage>
        <taxon>Bacteria</taxon>
        <taxon>Bacillati</taxon>
        <taxon>Bacillota</taxon>
        <taxon>Bacilli</taxon>
        <taxon>Bacillales</taxon>
        <taxon>Bacillaceae</taxon>
        <taxon>Aliibacillus</taxon>
    </lineage>
</organism>
<evidence type="ECO:0000256" key="4">
    <source>
        <dbReference type="ARBA" id="ARBA00022741"/>
    </source>
</evidence>
<dbReference type="Gene3D" id="3.90.320.10">
    <property type="match status" value="1"/>
</dbReference>
<dbReference type="HAMAP" id="MF_01452">
    <property type="entry name" value="AddB_type1"/>
    <property type="match status" value="1"/>
</dbReference>
<keyword evidence="7 14" id="KW-0347">Helicase</keyword>
<keyword evidence="5 14" id="KW-0227">DNA damage</keyword>
<dbReference type="PANTHER" id="PTHR30591">
    <property type="entry name" value="RECBCD ENZYME SUBUNIT RECC"/>
    <property type="match status" value="1"/>
</dbReference>
<dbReference type="NCBIfam" id="TIGR02773">
    <property type="entry name" value="addB_Gpos"/>
    <property type="match status" value="1"/>
</dbReference>
<dbReference type="InterPro" id="IPR038726">
    <property type="entry name" value="PDDEXK_AddAB-type"/>
</dbReference>
<dbReference type="InterPro" id="IPR027417">
    <property type="entry name" value="P-loop_NTPase"/>
</dbReference>
<keyword evidence="18" id="KW-1185">Reference proteome</keyword>
<dbReference type="Gene3D" id="3.40.50.300">
    <property type="entry name" value="P-loop containing nucleotide triphosphate hydrolases"/>
    <property type="match status" value="3"/>
</dbReference>
<dbReference type="Gene3D" id="6.10.140.1030">
    <property type="match status" value="1"/>
</dbReference>
<keyword evidence="2 14" id="KW-0540">Nuclease</keyword>
<dbReference type="SUPFAM" id="SSF52540">
    <property type="entry name" value="P-loop containing nucleoside triphosphate hydrolases"/>
    <property type="match status" value="1"/>
</dbReference>
<evidence type="ECO:0000256" key="11">
    <source>
        <dbReference type="ARBA" id="ARBA00023014"/>
    </source>
</evidence>
<evidence type="ECO:0000256" key="14">
    <source>
        <dbReference type="HAMAP-Rule" id="MF_01452"/>
    </source>
</evidence>
<dbReference type="PANTHER" id="PTHR30591:SF1">
    <property type="entry name" value="RECBCD ENZYME SUBUNIT RECC"/>
    <property type="match status" value="1"/>
</dbReference>
<dbReference type="GO" id="GO:0003678">
    <property type="term" value="F:DNA helicase activity"/>
    <property type="evidence" value="ECO:0007669"/>
    <property type="project" value="UniProtKB-EC"/>
</dbReference>
<keyword evidence="6 14" id="KW-0378">Hydrolase</keyword>
<dbReference type="Pfam" id="PF21445">
    <property type="entry name" value="ADDB_N"/>
    <property type="match status" value="1"/>
</dbReference>
<comment type="miscellaneous">
    <text evidence="14">Despite having conserved helicase domains, this subunit does not have helicase activity.</text>
</comment>
<gene>
    <name evidence="14 17" type="primary">addB</name>
    <name evidence="17" type="ORF">ACFPTR_04940</name>
</gene>
<keyword evidence="3 14" id="KW-0479">Metal-binding</keyword>
<evidence type="ECO:0000259" key="15">
    <source>
        <dbReference type="Pfam" id="PF12705"/>
    </source>
</evidence>
<keyword evidence="11 14" id="KW-0411">Iron-sulfur</keyword>
<evidence type="ECO:0000256" key="7">
    <source>
        <dbReference type="ARBA" id="ARBA00022806"/>
    </source>
</evidence>
<feature type="binding site" evidence="14">
    <location>
        <position position="1118"/>
    </location>
    <ligand>
        <name>[4Fe-4S] cluster</name>
        <dbReference type="ChEBI" id="CHEBI:49883"/>
    </ligand>
</feature>
<evidence type="ECO:0000256" key="5">
    <source>
        <dbReference type="ARBA" id="ARBA00022763"/>
    </source>
</evidence>
<proteinExistence type="inferred from homology"/>
<feature type="binding site" evidence="14">
    <location>
        <position position="1127"/>
    </location>
    <ligand>
        <name>[4Fe-4S] cluster</name>
        <dbReference type="ChEBI" id="CHEBI:49883"/>
    </ligand>
</feature>
<keyword evidence="10 14" id="KW-0408">Iron</keyword>
<sequence length="1161" mass="135578">MGVHFFIGRSKTGKTTAIYREIVTELHHEMDHRSIVYLVPDQMTFQAEHALVSLCGGTSRAQVLSFSRLAWRVLKEVGGIAKTVLQKSGFHMLLRKVIEKEKDNFRLYTRTSDKQGFIEQIERMLVEFKRHQVFPSLLEDKLRELEGKDNKTSQEEILSDKLHDLIHIWDQIEMEMANQYIGSEDYLHLLTEAIPHSRYLQDAVIYVDGFHSFTPQELEVLQQLMKISSHITFALTLDQPYDHEPPHPLDLFYQTGMTYRKLVSLCEKTTCEIEEIRTFTHQGEMTTLRHLEQHFEKRPAPSVHSHDNIFLFAGVNRRAEVDGIMRQILKLVQEKAYRFRDIAIVTRKIETYNELLQTTAKDYNIPLFMDEARPMLHHPVMECIRSTLEALTENWRYESLFRTWKTDMFFSIEEDWTKAREEVDILENYVLAYGIKEKHWKQRKRWTLKPRTAIDKDKKADTTEEEQQIHRLRMKLSQPLLTLEKQFTNAQTIRDYAAVLYQFLEDLRIPQKIEKLIDEAKEQNDFASVREHEQVWGAIVELLDQVVRVAGEEEVSLTMFRQMVEAGLLSMTFNIVPPAIDQVTVADMERSRLSSVKVVFLLGVNEGILPATFEEDGLLNDEDREWFEEEGIELADNSRKAILNEPFLIYRVLSTPQKELYLSYALADEEGNAMQPSILLHQLKEMFPNMEEKLLFNEPHEYDEEEQLEFIGNHQKTLSFLTTQMEQWQKGYPISSIWWDVYNWYVAQQTDAPIATVLRSLFYDNKAMSLSPSLSKQLYGKKLKTSVSRAEQFETCPFSHFITYGLRLKERDIYQLEAPDIGQLFHAALKDIAQKIQSIGKQWGELSEKECHDIARASSRSFTPFIQRNIFQSSFRYQYLEKKLEQIIIRAAQVLRKQAHISGFAPVGLELAFGEREELPPLRFTLNDGTIMEIGGRIDRVDKAENKHGVYVRIIDYKSSDKNINFEEVYFGLSLQMLVYLDVILTFSEEWLGEKAKPAGMLYFHVHDPIIQSSNKLTMDQLEKELLKKFKMKGLLLEDEEAIRLMDQSLQPGKGSSLYIPAAFKKDGTFDKRSQVLSSEQFEALRAFIRKKLKEIGEKIVHGETEIQPIKQKQQTACTYCPFLSICQFDTNFSGNEYRHLHATKEELKKELFERNAGERE</sequence>
<dbReference type="EMBL" id="JBHSPF010000018">
    <property type="protein sequence ID" value="MFC5628240.1"/>
    <property type="molecule type" value="Genomic_DNA"/>
</dbReference>
<keyword evidence="4 14" id="KW-0547">Nucleotide-binding</keyword>
<dbReference type="InterPro" id="IPR014140">
    <property type="entry name" value="DNA_helicase_suAddB"/>
</dbReference>
<comment type="function">
    <text evidence="14">The heterodimer acts as both an ATP-dependent DNA helicase and an ATP-dependent, dual-direction single-stranded exonuclease. Recognizes the chi site generating a DNA molecule suitable for the initiation of homologous recombination. The AddB subunit has 5' -&gt; 3' nuclease activity but not helicase activity.</text>
</comment>
<evidence type="ECO:0000256" key="2">
    <source>
        <dbReference type="ARBA" id="ARBA00022722"/>
    </source>
</evidence>
<feature type="domain" description="ATP-dependent helicase/deoxyribonuclease subunit B N-terminal" evidence="16">
    <location>
        <begin position="5"/>
        <end position="292"/>
    </location>
</feature>
<name>A0ABW0U7J8_9BACI</name>
<reference evidence="18" key="1">
    <citation type="journal article" date="2019" name="Int. J. Syst. Evol. Microbiol.">
        <title>The Global Catalogue of Microorganisms (GCM) 10K type strain sequencing project: providing services to taxonomists for standard genome sequencing and annotation.</title>
        <authorList>
            <consortium name="The Broad Institute Genomics Platform"/>
            <consortium name="The Broad Institute Genome Sequencing Center for Infectious Disease"/>
            <person name="Wu L."/>
            <person name="Ma J."/>
        </authorList>
    </citation>
    <scope>NUCLEOTIDE SEQUENCE [LARGE SCALE GENOMIC DNA]</scope>
    <source>
        <strain evidence="18">CGMCC 1.15790</strain>
    </source>
</reference>
<evidence type="ECO:0000313" key="18">
    <source>
        <dbReference type="Proteomes" id="UP001596143"/>
    </source>
</evidence>
<dbReference type="Proteomes" id="UP001596143">
    <property type="component" value="Unassembled WGS sequence"/>
</dbReference>
<evidence type="ECO:0000259" key="16">
    <source>
        <dbReference type="Pfam" id="PF21445"/>
    </source>
</evidence>
<keyword evidence="1 14" id="KW-0004">4Fe-4S</keyword>
<comment type="caution">
    <text evidence="17">The sequence shown here is derived from an EMBL/GenBank/DDBJ whole genome shotgun (WGS) entry which is preliminary data.</text>
</comment>
<evidence type="ECO:0000256" key="3">
    <source>
        <dbReference type="ARBA" id="ARBA00022723"/>
    </source>
</evidence>